<dbReference type="AlphaFoldDB" id="A0AAD2PSL0"/>
<protein>
    <submittedName>
        <fullName evidence="3">Oxygen-insensitive NAD(P)H nitroreductase, Dihydropteridine reductase</fullName>
    </submittedName>
</protein>
<evidence type="ECO:0000313" key="3">
    <source>
        <dbReference type="EMBL" id="AVN65707.1"/>
    </source>
</evidence>
<dbReference type="InterPro" id="IPR000415">
    <property type="entry name" value="Nitroreductase-like"/>
</dbReference>
<keyword evidence="1" id="KW-0812">Transmembrane</keyword>
<sequence>MTQRRSDRDFDVNYEIPEADFNDIIQAMRMSPSSYGILGQRLLVINRGEMRKKLAPFFYNQLAMLMPKNLSLYWVLIIKVCKKLQNIH</sequence>
<reference evidence="3 4" key="1">
    <citation type="submission" date="2017-07" db="EMBL/GenBank/DDBJ databases">
        <title>Comparative genomic analysis of Mesoplasma florum.</title>
        <authorList>
            <person name="Baby V."/>
            <person name="Lachance J.-C."/>
            <person name="Gagnon J."/>
            <person name="Lucier J.-F."/>
            <person name="Matteau D."/>
            <person name="Knight T.F."/>
            <person name="Rodrigue S."/>
        </authorList>
    </citation>
    <scope>NUCLEOTIDE SEQUENCE [LARGE SCALE GENOMIC DNA]</scope>
    <source>
        <strain evidence="3 4">W12</strain>
    </source>
</reference>
<feature type="transmembrane region" description="Helical" evidence="1">
    <location>
        <begin position="57"/>
        <end position="76"/>
    </location>
</feature>
<keyword evidence="1" id="KW-1133">Transmembrane helix</keyword>
<dbReference type="InterPro" id="IPR029479">
    <property type="entry name" value="Nitroreductase"/>
</dbReference>
<dbReference type="GO" id="GO:0016491">
    <property type="term" value="F:oxidoreductase activity"/>
    <property type="evidence" value="ECO:0007669"/>
    <property type="project" value="InterPro"/>
</dbReference>
<evidence type="ECO:0000259" key="2">
    <source>
        <dbReference type="Pfam" id="PF00881"/>
    </source>
</evidence>
<evidence type="ECO:0000256" key="1">
    <source>
        <dbReference type="SAM" id="Phobius"/>
    </source>
</evidence>
<dbReference type="Proteomes" id="UP000237990">
    <property type="component" value="Chromosome"/>
</dbReference>
<dbReference type="Gene3D" id="3.40.109.10">
    <property type="entry name" value="NADH Oxidase"/>
    <property type="match status" value="1"/>
</dbReference>
<feature type="domain" description="Nitroreductase" evidence="2">
    <location>
        <begin position="2"/>
        <end position="63"/>
    </location>
</feature>
<keyword evidence="1" id="KW-0472">Membrane</keyword>
<dbReference type="SUPFAM" id="SSF55469">
    <property type="entry name" value="FMN-dependent nitroreductase-like"/>
    <property type="match status" value="1"/>
</dbReference>
<organism evidence="3 4">
    <name type="scientific">Mesoplasma florum</name>
    <name type="common">Acholeplasma florum</name>
    <dbReference type="NCBI Taxonomy" id="2151"/>
    <lineage>
        <taxon>Bacteria</taxon>
        <taxon>Bacillati</taxon>
        <taxon>Mycoplasmatota</taxon>
        <taxon>Mollicutes</taxon>
        <taxon>Entomoplasmatales</taxon>
        <taxon>Entomoplasmataceae</taxon>
        <taxon>Mesoplasma</taxon>
    </lineage>
</organism>
<evidence type="ECO:0000313" key="4">
    <source>
        <dbReference type="Proteomes" id="UP000237990"/>
    </source>
</evidence>
<proteinExistence type="predicted"/>
<dbReference type="EMBL" id="CP022432">
    <property type="protein sequence ID" value="AVN65707.1"/>
    <property type="molecule type" value="Genomic_DNA"/>
</dbReference>
<accession>A0AAD2PSL0</accession>
<gene>
    <name evidence="3" type="ORF">MflW12_3020</name>
</gene>
<dbReference type="Pfam" id="PF00881">
    <property type="entry name" value="Nitroreductase"/>
    <property type="match status" value="1"/>
</dbReference>
<name>A0AAD2PSL0_MESFO</name>
<dbReference type="RefSeq" id="WP_023025657.1">
    <property type="nucleotide sequence ID" value="NZ_CP022432.1"/>
</dbReference>